<dbReference type="Proteomes" id="UP000199597">
    <property type="component" value="Chromosome I"/>
</dbReference>
<dbReference type="EMBL" id="LT629766">
    <property type="protein sequence ID" value="SDS80780.1"/>
    <property type="molecule type" value="Genomic_DNA"/>
</dbReference>
<evidence type="ECO:0000313" key="2">
    <source>
        <dbReference type="EMBL" id="SDS80780.1"/>
    </source>
</evidence>
<dbReference type="Gene3D" id="1.10.10.60">
    <property type="entry name" value="Homeodomain-like"/>
    <property type="match status" value="1"/>
</dbReference>
<dbReference type="Pfam" id="PF01527">
    <property type="entry name" value="HTH_Tnp_1"/>
    <property type="match status" value="1"/>
</dbReference>
<evidence type="ECO:0000256" key="1">
    <source>
        <dbReference type="SAM" id="MobiDB-lite"/>
    </source>
</evidence>
<reference evidence="3" key="1">
    <citation type="submission" date="2016-10" db="EMBL/GenBank/DDBJ databases">
        <authorList>
            <person name="Varghese N."/>
            <person name="Submissions S."/>
        </authorList>
    </citation>
    <scope>NUCLEOTIDE SEQUENCE [LARGE SCALE GENOMIC DNA]</scope>
    <source>
        <strain evidence="3">DSM 23676</strain>
    </source>
</reference>
<feature type="region of interest" description="Disordered" evidence="1">
    <location>
        <begin position="46"/>
        <end position="75"/>
    </location>
</feature>
<dbReference type="AlphaFoldDB" id="A0A1H1V825"/>
<proteinExistence type="predicted"/>
<dbReference type="SUPFAM" id="SSF46689">
    <property type="entry name" value="Homeodomain-like"/>
    <property type="match status" value="1"/>
</dbReference>
<dbReference type="STRING" id="1136497.SAMN04489752_2572"/>
<keyword evidence="3" id="KW-1185">Reference proteome</keyword>
<dbReference type="InterPro" id="IPR009057">
    <property type="entry name" value="Homeodomain-like_sf"/>
</dbReference>
<accession>A0A1H1V825</accession>
<sequence length="100" mass="11420">MPQPYPKEFRDDVVRVALNRDEKTTIAHIAKDFGVYEGTTAKWLRQADNDAGSKPGTTADESAEPRRRTRLFEQENEVHRRAAIYRSQAKPADQLCSTRS</sequence>
<protein>
    <submittedName>
        <fullName evidence="2">Transposase</fullName>
    </submittedName>
</protein>
<organism evidence="2 3">
    <name type="scientific">Brevibacterium siliguriense</name>
    <dbReference type="NCBI Taxonomy" id="1136497"/>
    <lineage>
        <taxon>Bacteria</taxon>
        <taxon>Bacillati</taxon>
        <taxon>Actinomycetota</taxon>
        <taxon>Actinomycetes</taxon>
        <taxon>Micrococcales</taxon>
        <taxon>Brevibacteriaceae</taxon>
        <taxon>Brevibacterium</taxon>
    </lineage>
</organism>
<gene>
    <name evidence="2" type="ORF">SAMN04489752_2572</name>
</gene>
<dbReference type="InterPro" id="IPR002514">
    <property type="entry name" value="Transposase_8"/>
</dbReference>
<name>A0A1H1V825_9MICO</name>
<feature type="compositionally biased region" description="Basic and acidic residues" evidence="1">
    <location>
        <begin position="63"/>
        <end position="75"/>
    </location>
</feature>
<dbReference type="RefSeq" id="WP_197678138.1">
    <property type="nucleotide sequence ID" value="NZ_LT629766.1"/>
</dbReference>
<evidence type="ECO:0000313" key="3">
    <source>
        <dbReference type="Proteomes" id="UP000199597"/>
    </source>
</evidence>